<dbReference type="AlphaFoldDB" id="A0AAV9Y2C5"/>
<keyword evidence="1" id="KW-0472">Membrane</keyword>
<dbReference type="Proteomes" id="UP001311799">
    <property type="component" value="Unassembled WGS sequence"/>
</dbReference>
<accession>A0AAV9Y2C5</accession>
<organism evidence="2 3">
    <name type="scientific">Cryptosporidium xiaoi</name>
    <dbReference type="NCBI Taxonomy" id="659607"/>
    <lineage>
        <taxon>Eukaryota</taxon>
        <taxon>Sar</taxon>
        <taxon>Alveolata</taxon>
        <taxon>Apicomplexa</taxon>
        <taxon>Conoidasida</taxon>
        <taxon>Coccidia</taxon>
        <taxon>Eucoccidiorida</taxon>
        <taxon>Eimeriorina</taxon>
        <taxon>Cryptosporidiidae</taxon>
        <taxon>Cryptosporidium</taxon>
    </lineage>
</organism>
<feature type="transmembrane region" description="Helical" evidence="1">
    <location>
        <begin position="7"/>
        <end position="26"/>
    </location>
</feature>
<name>A0AAV9Y2C5_9CRYT</name>
<comment type="caution">
    <text evidence="2">The sequence shown here is derived from an EMBL/GenBank/DDBJ whole genome shotgun (WGS) entry which is preliminary data.</text>
</comment>
<reference evidence="2 3" key="1">
    <citation type="submission" date="2023-10" db="EMBL/GenBank/DDBJ databases">
        <title>Comparative genomics analysis reveals potential genetic determinants of host preference in Cryptosporidium xiaoi.</title>
        <authorList>
            <person name="Xiao L."/>
            <person name="Li J."/>
        </authorList>
    </citation>
    <scope>NUCLEOTIDE SEQUENCE [LARGE SCALE GENOMIC DNA]</scope>
    <source>
        <strain evidence="2 3">52996</strain>
    </source>
</reference>
<dbReference type="EMBL" id="JAWDEY010000002">
    <property type="protein sequence ID" value="KAK6590878.1"/>
    <property type="molecule type" value="Genomic_DNA"/>
</dbReference>
<sequence length="648" mass="76431">MSIIVKYGTLIITTLLSTTLYYINLIQYKRSFDNTSIFLEINDERENNTINVNIKSNNIFNNFENLPDYIKRFEYKDINNTYSCNEYWRNDIEIILNKYLSNTNISSIRPSIQTEYALNYINNTSINNDITFVKLRLKIKYNTNISDYYILPIVYCINDKRIKLKKYKFRDLNHTIKYIKKAIILNNLNKSENEYNKTRNIDLLIHYDDCPIIWDSIPNSIIYNKDKMEHEKCILKSRISKEIQTIIINNTITESIYDLNQYSNNKDNFKYKTNINKIIFESDIIDISNNSTEYICNTLNDHINNIIYNINNKNISKNNNVLCFGTIQCYLPCYYNSKNINSTYNNNSNADINKNDIYLDISHKLKKSQIDIFKILHCICKPSENNELLIHSISTHNNTLDLGTIPYVNHFDNSEIIIRSLFLPNNTIWSKKEDTLFFIGRYTDTLRLDLSCFIYNLLSNNKYYNVTSTYLDNHVYVSDSNKISCNDRAKFLENKTKCDKNFICRNISLSLNDWISLLLRSKFSLDLSGVGPWSNRLRMLFLFGVSIIQNNRSFISNQFYDLPFKKNQLIFNFNDSNDIINNINLMNKNVLFSEKISNITSNFSLHCLTDYGLTLYYNTLLNKLIYLELTSVQSDYVSYYINTFTVIH</sequence>
<proteinExistence type="predicted"/>
<keyword evidence="1" id="KW-1133">Transmembrane helix</keyword>
<gene>
    <name evidence="2" type="ORF">RS030_111885</name>
</gene>
<keyword evidence="3" id="KW-1185">Reference proteome</keyword>
<evidence type="ECO:0000313" key="3">
    <source>
        <dbReference type="Proteomes" id="UP001311799"/>
    </source>
</evidence>
<evidence type="ECO:0000313" key="2">
    <source>
        <dbReference type="EMBL" id="KAK6590878.1"/>
    </source>
</evidence>
<protein>
    <submittedName>
        <fullName evidence="2">Uncharacterized protein</fullName>
    </submittedName>
</protein>
<evidence type="ECO:0000256" key="1">
    <source>
        <dbReference type="SAM" id="Phobius"/>
    </source>
</evidence>
<keyword evidence="1" id="KW-0812">Transmembrane</keyword>